<dbReference type="InterPro" id="IPR043128">
    <property type="entry name" value="Rev_trsase/Diguanyl_cyclase"/>
</dbReference>
<dbReference type="OrthoDB" id="437338at2759"/>
<evidence type="ECO:0000313" key="2">
    <source>
        <dbReference type="Proteomes" id="UP000187406"/>
    </source>
</evidence>
<dbReference type="FunFam" id="3.30.70.270:FF:000020">
    <property type="entry name" value="Transposon Tf2-6 polyprotein-like Protein"/>
    <property type="match status" value="1"/>
</dbReference>
<dbReference type="InParanoid" id="A0A1Q3C5V1"/>
<dbReference type="Gene3D" id="3.30.70.270">
    <property type="match status" value="2"/>
</dbReference>
<name>A0A1Q3C5V1_CEPFO</name>
<organism evidence="1 2">
    <name type="scientific">Cephalotus follicularis</name>
    <name type="common">Albany pitcher plant</name>
    <dbReference type="NCBI Taxonomy" id="3775"/>
    <lineage>
        <taxon>Eukaryota</taxon>
        <taxon>Viridiplantae</taxon>
        <taxon>Streptophyta</taxon>
        <taxon>Embryophyta</taxon>
        <taxon>Tracheophyta</taxon>
        <taxon>Spermatophyta</taxon>
        <taxon>Magnoliopsida</taxon>
        <taxon>eudicotyledons</taxon>
        <taxon>Gunneridae</taxon>
        <taxon>Pentapetalae</taxon>
        <taxon>rosids</taxon>
        <taxon>fabids</taxon>
        <taxon>Oxalidales</taxon>
        <taxon>Cephalotaceae</taxon>
        <taxon>Cephalotus</taxon>
    </lineage>
</organism>
<dbReference type="PANTHER" id="PTHR37984">
    <property type="entry name" value="PROTEIN CBG26694"/>
    <property type="match status" value="1"/>
</dbReference>
<dbReference type="EMBL" id="BDDD01001398">
    <property type="protein sequence ID" value="GAV75625.1"/>
    <property type="molecule type" value="Genomic_DNA"/>
</dbReference>
<reference evidence="2" key="1">
    <citation type="submission" date="2016-04" db="EMBL/GenBank/DDBJ databases">
        <title>Cephalotus genome sequencing.</title>
        <authorList>
            <person name="Fukushima K."/>
            <person name="Hasebe M."/>
            <person name="Fang X."/>
        </authorList>
    </citation>
    <scope>NUCLEOTIDE SEQUENCE [LARGE SCALE GENOMIC DNA]</scope>
    <source>
        <strain evidence="2">cv. St1</strain>
    </source>
</reference>
<comment type="caution">
    <text evidence="1">The sequence shown here is derived from an EMBL/GenBank/DDBJ whole genome shotgun (WGS) entry which is preliminary data.</text>
</comment>
<dbReference type="PANTHER" id="PTHR37984:SF5">
    <property type="entry name" value="PROTEIN NYNRIN-LIKE"/>
    <property type="match status" value="1"/>
</dbReference>
<feature type="non-terminal residue" evidence="1">
    <location>
        <position position="1"/>
    </location>
</feature>
<dbReference type="InterPro" id="IPR043502">
    <property type="entry name" value="DNA/RNA_pol_sf"/>
</dbReference>
<evidence type="ECO:0000313" key="1">
    <source>
        <dbReference type="EMBL" id="GAV75625.1"/>
    </source>
</evidence>
<keyword evidence="2" id="KW-1185">Reference proteome</keyword>
<sequence>VQHLYIVLQTLRDHLLYVKFHKCKFWLSEFAFIGHIVSGDGLSVDPSKVEAVKDWKRPMNASEVRSFLGLAGYYRRFVERFFRIATPLTSLTQKNNALVW</sequence>
<accession>A0A1Q3C5V1</accession>
<proteinExistence type="predicted"/>
<evidence type="ECO:0008006" key="3">
    <source>
        <dbReference type="Google" id="ProtNLM"/>
    </source>
</evidence>
<dbReference type="SUPFAM" id="SSF56672">
    <property type="entry name" value="DNA/RNA polymerases"/>
    <property type="match status" value="1"/>
</dbReference>
<gene>
    <name evidence="1" type="ORF">CFOL_v3_19103</name>
</gene>
<dbReference type="AlphaFoldDB" id="A0A1Q3C5V1"/>
<dbReference type="STRING" id="3775.A0A1Q3C5V1"/>
<protein>
    <recommendedName>
        <fullName evidence="3">Reverse transcriptase domain-containing protein</fullName>
    </recommendedName>
</protein>
<dbReference type="InterPro" id="IPR050951">
    <property type="entry name" value="Retrovirus_Pol_polyprotein"/>
</dbReference>
<dbReference type="Proteomes" id="UP000187406">
    <property type="component" value="Unassembled WGS sequence"/>
</dbReference>